<name>A0AAW1JFX5_POPJA</name>
<evidence type="ECO:0000313" key="2">
    <source>
        <dbReference type="Proteomes" id="UP001458880"/>
    </source>
</evidence>
<dbReference type="EMBL" id="JASPKY010000396">
    <property type="protein sequence ID" value="KAK9702269.1"/>
    <property type="molecule type" value="Genomic_DNA"/>
</dbReference>
<accession>A0AAW1JFX5</accession>
<feature type="non-terminal residue" evidence="1">
    <location>
        <position position="1"/>
    </location>
</feature>
<dbReference type="AlphaFoldDB" id="A0AAW1JFX5"/>
<protein>
    <submittedName>
        <fullName evidence="1">Uncharacterized protein</fullName>
    </submittedName>
</protein>
<evidence type="ECO:0000313" key="1">
    <source>
        <dbReference type="EMBL" id="KAK9702269.1"/>
    </source>
</evidence>
<organism evidence="1 2">
    <name type="scientific">Popillia japonica</name>
    <name type="common">Japanese beetle</name>
    <dbReference type="NCBI Taxonomy" id="7064"/>
    <lineage>
        <taxon>Eukaryota</taxon>
        <taxon>Metazoa</taxon>
        <taxon>Ecdysozoa</taxon>
        <taxon>Arthropoda</taxon>
        <taxon>Hexapoda</taxon>
        <taxon>Insecta</taxon>
        <taxon>Pterygota</taxon>
        <taxon>Neoptera</taxon>
        <taxon>Endopterygota</taxon>
        <taxon>Coleoptera</taxon>
        <taxon>Polyphaga</taxon>
        <taxon>Scarabaeiformia</taxon>
        <taxon>Scarabaeidae</taxon>
        <taxon>Rutelinae</taxon>
        <taxon>Popillia</taxon>
    </lineage>
</organism>
<keyword evidence="2" id="KW-1185">Reference proteome</keyword>
<reference evidence="1 2" key="1">
    <citation type="journal article" date="2024" name="BMC Genomics">
        <title>De novo assembly and annotation of Popillia japonica's genome with initial clues to its potential as an invasive pest.</title>
        <authorList>
            <person name="Cucini C."/>
            <person name="Boschi S."/>
            <person name="Funari R."/>
            <person name="Cardaioli E."/>
            <person name="Iannotti N."/>
            <person name="Marturano G."/>
            <person name="Paoli F."/>
            <person name="Bruttini M."/>
            <person name="Carapelli A."/>
            <person name="Frati F."/>
            <person name="Nardi F."/>
        </authorList>
    </citation>
    <scope>NUCLEOTIDE SEQUENCE [LARGE SCALE GENOMIC DNA]</scope>
    <source>
        <strain evidence="1">DMR45628</strain>
    </source>
</reference>
<gene>
    <name evidence="1" type="ORF">QE152_g30049</name>
</gene>
<proteinExistence type="predicted"/>
<dbReference type="Proteomes" id="UP001458880">
    <property type="component" value="Unassembled WGS sequence"/>
</dbReference>
<comment type="caution">
    <text evidence="1">The sequence shown here is derived from an EMBL/GenBank/DDBJ whole genome shotgun (WGS) entry which is preliminary data.</text>
</comment>
<sequence length="20" mass="2339">NYGLAITKTAIHQKQMFWMG</sequence>